<proteinExistence type="predicted"/>
<dbReference type="Proteomes" id="UP001152888">
    <property type="component" value="Unassembled WGS sequence"/>
</dbReference>
<organism evidence="1 2">
    <name type="scientific">Acanthoscelides obtectus</name>
    <name type="common">Bean weevil</name>
    <name type="synonym">Bruchus obtectus</name>
    <dbReference type="NCBI Taxonomy" id="200917"/>
    <lineage>
        <taxon>Eukaryota</taxon>
        <taxon>Metazoa</taxon>
        <taxon>Ecdysozoa</taxon>
        <taxon>Arthropoda</taxon>
        <taxon>Hexapoda</taxon>
        <taxon>Insecta</taxon>
        <taxon>Pterygota</taxon>
        <taxon>Neoptera</taxon>
        <taxon>Endopterygota</taxon>
        <taxon>Coleoptera</taxon>
        <taxon>Polyphaga</taxon>
        <taxon>Cucujiformia</taxon>
        <taxon>Chrysomeloidea</taxon>
        <taxon>Chrysomelidae</taxon>
        <taxon>Bruchinae</taxon>
        <taxon>Bruchini</taxon>
        <taxon>Acanthoscelides</taxon>
    </lineage>
</organism>
<accession>A0A9P0PX12</accession>
<evidence type="ECO:0000313" key="1">
    <source>
        <dbReference type="EMBL" id="CAH2001641.1"/>
    </source>
</evidence>
<sequence length="110" mass="12776">MVGSWKLDPFVRLCNYAVHNSIHSPRYRCLTNSKFLTNTLLIYRVTQIACYLLIDAPLEPFCPFRHAKFSRVFQSLIFTTPLKKLPSKTPTKFKPHLLSQFGHCTSRMLS</sequence>
<evidence type="ECO:0000313" key="2">
    <source>
        <dbReference type="Proteomes" id="UP001152888"/>
    </source>
</evidence>
<gene>
    <name evidence="1" type="ORF">ACAOBT_LOCUS26321</name>
</gene>
<name>A0A9P0PX12_ACAOB</name>
<dbReference type="AlphaFoldDB" id="A0A9P0PX12"/>
<keyword evidence="2" id="KW-1185">Reference proteome</keyword>
<protein>
    <submittedName>
        <fullName evidence="1">Uncharacterized protein</fullName>
    </submittedName>
</protein>
<reference evidence="1" key="1">
    <citation type="submission" date="2022-03" db="EMBL/GenBank/DDBJ databases">
        <authorList>
            <person name="Sayadi A."/>
        </authorList>
    </citation>
    <scope>NUCLEOTIDE SEQUENCE</scope>
</reference>
<dbReference type="EMBL" id="CAKOFQ010007460">
    <property type="protein sequence ID" value="CAH2001641.1"/>
    <property type="molecule type" value="Genomic_DNA"/>
</dbReference>
<comment type="caution">
    <text evidence="1">The sequence shown here is derived from an EMBL/GenBank/DDBJ whole genome shotgun (WGS) entry which is preliminary data.</text>
</comment>